<name>A0A6F8XQ87_9ACTN</name>
<feature type="region of interest" description="Disordered" evidence="1">
    <location>
        <begin position="1"/>
        <end position="27"/>
    </location>
</feature>
<keyword evidence="3" id="KW-1185">Reference proteome</keyword>
<evidence type="ECO:0000256" key="1">
    <source>
        <dbReference type="SAM" id="MobiDB-lite"/>
    </source>
</evidence>
<sequence>MLAGNLPSPAGKQLTTSDQAGKRWFSAPDGAGLWKLLSESGALDRS</sequence>
<dbReference type="Proteomes" id="UP000502508">
    <property type="component" value="Chromosome"/>
</dbReference>
<dbReference type="KEGG" id="pfla:Pflav_024120"/>
<organism evidence="2 3">
    <name type="scientific">Phytohabitans flavus</name>
    <dbReference type="NCBI Taxonomy" id="1076124"/>
    <lineage>
        <taxon>Bacteria</taxon>
        <taxon>Bacillati</taxon>
        <taxon>Actinomycetota</taxon>
        <taxon>Actinomycetes</taxon>
        <taxon>Micromonosporales</taxon>
        <taxon>Micromonosporaceae</taxon>
    </lineage>
</organism>
<proteinExistence type="predicted"/>
<dbReference type="AlphaFoldDB" id="A0A6F8XQ87"/>
<protein>
    <submittedName>
        <fullName evidence="2">Uncharacterized protein</fullName>
    </submittedName>
</protein>
<reference evidence="2 3" key="1">
    <citation type="submission" date="2020-03" db="EMBL/GenBank/DDBJ databases">
        <title>Whole genome shotgun sequence of Phytohabitans flavus NBRC 107702.</title>
        <authorList>
            <person name="Komaki H."/>
            <person name="Tamura T."/>
        </authorList>
    </citation>
    <scope>NUCLEOTIDE SEQUENCE [LARGE SCALE GENOMIC DNA]</scope>
    <source>
        <strain evidence="2 3">NBRC 107702</strain>
    </source>
</reference>
<reference evidence="2 3" key="2">
    <citation type="submission" date="2020-03" db="EMBL/GenBank/DDBJ databases">
        <authorList>
            <person name="Ichikawa N."/>
            <person name="Kimura A."/>
            <person name="Kitahashi Y."/>
            <person name="Uohara A."/>
        </authorList>
    </citation>
    <scope>NUCLEOTIDE SEQUENCE [LARGE SCALE GENOMIC DNA]</scope>
    <source>
        <strain evidence="2 3">NBRC 107702</strain>
    </source>
</reference>
<evidence type="ECO:0000313" key="3">
    <source>
        <dbReference type="Proteomes" id="UP000502508"/>
    </source>
</evidence>
<accession>A0A6F8XQ87</accession>
<gene>
    <name evidence="2" type="ORF">Pflav_024120</name>
</gene>
<dbReference type="EMBL" id="AP022870">
    <property type="protein sequence ID" value="BCB76002.1"/>
    <property type="molecule type" value="Genomic_DNA"/>
</dbReference>
<evidence type="ECO:0000313" key="2">
    <source>
        <dbReference type="EMBL" id="BCB76002.1"/>
    </source>
</evidence>